<feature type="transmembrane region" description="Helical" evidence="2">
    <location>
        <begin position="15"/>
        <end position="33"/>
    </location>
</feature>
<name>A0AAU8MW85_9GAMM</name>
<dbReference type="AlphaFoldDB" id="A0AAU8MW85"/>
<organism evidence="4">
    <name type="scientific">Lysobacter firmicutimachus</name>
    <dbReference type="NCBI Taxonomy" id="1792846"/>
    <lineage>
        <taxon>Bacteria</taxon>
        <taxon>Pseudomonadati</taxon>
        <taxon>Pseudomonadota</taxon>
        <taxon>Gammaproteobacteria</taxon>
        <taxon>Lysobacterales</taxon>
        <taxon>Lysobacteraceae</taxon>
        <taxon>Lysobacter</taxon>
    </lineage>
</organism>
<evidence type="ECO:0000313" key="3">
    <source>
        <dbReference type="EMBL" id="MEI2457499.1"/>
    </source>
</evidence>
<feature type="compositionally biased region" description="Basic residues" evidence="1">
    <location>
        <begin position="217"/>
        <end position="226"/>
    </location>
</feature>
<evidence type="ECO:0000256" key="1">
    <source>
        <dbReference type="SAM" id="MobiDB-lite"/>
    </source>
</evidence>
<keyword evidence="2" id="KW-0812">Transmembrane</keyword>
<evidence type="ECO:0000313" key="5">
    <source>
        <dbReference type="Proteomes" id="UP001387215"/>
    </source>
</evidence>
<feature type="transmembrane region" description="Helical" evidence="2">
    <location>
        <begin position="125"/>
        <end position="147"/>
    </location>
</feature>
<evidence type="ECO:0000256" key="2">
    <source>
        <dbReference type="SAM" id="Phobius"/>
    </source>
</evidence>
<accession>A0AAU8MW85</accession>
<dbReference type="RefSeq" id="WP_336133022.1">
    <property type="nucleotide sequence ID" value="NZ_CP159925.1"/>
</dbReference>
<feature type="transmembrane region" description="Helical" evidence="2">
    <location>
        <begin position="153"/>
        <end position="174"/>
    </location>
</feature>
<protein>
    <submittedName>
        <fullName evidence="4">Uncharacterized protein</fullName>
    </submittedName>
</protein>
<reference evidence="3 5" key="1">
    <citation type="submission" date="2024-02" db="EMBL/GenBank/DDBJ databases">
        <title>Lysobacter Genome Sequencing and Mining.</title>
        <authorList>
            <person name="Bierman J."/>
            <person name="Walker M.C."/>
        </authorList>
    </citation>
    <scope>NUCLEOTIDE SEQUENCE [LARGE SCALE GENOMIC DNA]</scope>
    <source>
        <strain evidence="3 5">PB6250</strain>
    </source>
</reference>
<evidence type="ECO:0000313" key="4">
    <source>
        <dbReference type="EMBL" id="XCO76470.1"/>
    </source>
</evidence>
<keyword evidence="5" id="KW-1185">Reference proteome</keyword>
<reference evidence="4" key="2">
    <citation type="submission" date="2024-06" db="EMBL/GenBank/DDBJ databases">
        <authorList>
            <person name="Li S."/>
        </authorList>
    </citation>
    <scope>NUCLEOTIDE SEQUENCE</scope>
    <source>
        <strain evidence="4">SR10</strain>
    </source>
</reference>
<keyword evidence="2" id="KW-1133">Transmembrane helix</keyword>
<sequence>MNPFLSMLIQRVPELLPVALMILMPVAAIFAWLRYRTGRMRLNLQATARLYKKVAGEALGDQLSSAAAFGFILHPRVLKMARERDDPLAFINSFKRARRYVRYESGRIVPSEGDDLLSFLAKARLLLAGSIVLLFLPWAALMAHRWLHFSNDAQVAIVLFQIAMWFITPAAVWVSDSLMHAHWLTQKFNERYPPAHPEPVLSIATANETAKPAVKRESKRARTPAS</sequence>
<dbReference type="Proteomes" id="UP001387215">
    <property type="component" value="Unassembled WGS sequence"/>
</dbReference>
<gene>
    <name evidence="4" type="ORF">ABU614_06700</name>
    <name evidence="3" type="ORF">V2J18_22835</name>
</gene>
<dbReference type="EMBL" id="JBANDL010000002">
    <property type="protein sequence ID" value="MEI2457499.1"/>
    <property type="molecule type" value="Genomic_DNA"/>
</dbReference>
<keyword evidence="2" id="KW-0472">Membrane</keyword>
<dbReference type="EMBL" id="CP159925">
    <property type="protein sequence ID" value="XCO76470.1"/>
    <property type="molecule type" value="Genomic_DNA"/>
</dbReference>
<proteinExistence type="predicted"/>
<feature type="region of interest" description="Disordered" evidence="1">
    <location>
        <begin position="207"/>
        <end position="226"/>
    </location>
</feature>